<evidence type="ECO:0000256" key="4">
    <source>
        <dbReference type="ARBA" id="ARBA00022691"/>
    </source>
</evidence>
<evidence type="ECO:0000313" key="6">
    <source>
        <dbReference type="EMBL" id="TRL39326.1"/>
    </source>
</evidence>
<dbReference type="EMBL" id="VJMG01000021">
    <property type="protein sequence ID" value="TRL39326.1"/>
    <property type="molecule type" value="Genomic_DNA"/>
</dbReference>
<gene>
    <name evidence="6" type="ORF">FNA46_09250</name>
</gene>
<keyword evidence="3 6" id="KW-0808">Transferase</keyword>
<sequence length="424" mass="48605">MASSLRLLVAKIIKIGTLTVRGPAGEQRFGGGGGRSVTLRFTDDAAEAELAADPALKLGELYMDGRLIVEEGDIYDFLALVKENTLSEGLTFGMLWRGLARIAVSLFRNRVPINHNRRNVAHHYDLDEHLFALFLDPDWQYSCAYFHPPGISLEEAQLAKKRHIAAKLLLRPSQRVLEIGSGWGGMAMYLSEAAGVDVTGITLSQEQLKISRERAQQRNLAEKVRFQLQDYRTYRPAERFDRIVSVGMFEHVGRTNYRNFFRKVNQFLADDGVMVLHSIGQPSVSYVTNPFIEKYIFPGGYIPALSEVLPHIERAGLLISDIEILPMHYAHTLHHWRQRFLARKADAVALYDERFFRMWDFYLAGSEMAFTHENFFIFQIQLKKSRDAVPHQRDYIAMREEELKKFEAKRRALEPVELMQGLTV</sequence>
<comment type="similarity">
    <text evidence="1">Belongs to the CFA/CMAS family.</text>
</comment>
<dbReference type="PANTHER" id="PTHR43667">
    <property type="entry name" value="CYCLOPROPANE-FATTY-ACYL-PHOSPHOLIPID SYNTHASE"/>
    <property type="match status" value="1"/>
</dbReference>
<dbReference type="Gene3D" id="3.40.50.150">
    <property type="entry name" value="Vaccinia Virus protein VP39"/>
    <property type="match status" value="1"/>
</dbReference>
<keyword evidence="2 6" id="KW-0489">Methyltransferase</keyword>
<dbReference type="SUPFAM" id="SSF53335">
    <property type="entry name" value="S-adenosyl-L-methionine-dependent methyltransferases"/>
    <property type="match status" value="1"/>
</dbReference>
<comment type="caution">
    <text evidence="6">The sequence shown here is derived from an EMBL/GenBank/DDBJ whole genome shotgun (WGS) entry which is preliminary data.</text>
</comment>
<organism evidence="6 7">
    <name type="scientific">Rhizobium straminoryzae</name>
    <dbReference type="NCBI Taxonomy" id="1387186"/>
    <lineage>
        <taxon>Bacteria</taxon>
        <taxon>Pseudomonadati</taxon>
        <taxon>Pseudomonadota</taxon>
        <taxon>Alphaproteobacteria</taxon>
        <taxon>Hyphomicrobiales</taxon>
        <taxon>Rhizobiaceae</taxon>
        <taxon>Rhizobium/Agrobacterium group</taxon>
        <taxon>Rhizobium</taxon>
    </lineage>
</organism>
<dbReference type="Pfam" id="PF02353">
    <property type="entry name" value="CMAS"/>
    <property type="match status" value="1"/>
</dbReference>
<dbReference type="GO" id="GO:0008168">
    <property type="term" value="F:methyltransferase activity"/>
    <property type="evidence" value="ECO:0007669"/>
    <property type="project" value="UniProtKB-KW"/>
</dbReference>
<dbReference type="CDD" id="cd02440">
    <property type="entry name" value="AdoMet_MTases"/>
    <property type="match status" value="1"/>
</dbReference>
<dbReference type="GO" id="GO:0008610">
    <property type="term" value="P:lipid biosynthetic process"/>
    <property type="evidence" value="ECO:0007669"/>
    <property type="project" value="InterPro"/>
</dbReference>
<reference evidence="6 7" key="1">
    <citation type="submission" date="2019-07" db="EMBL/GenBank/DDBJ databases">
        <title>Ln-dependent methylotrophs.</title>
        <authorList>
            <person name="Tani A."/>
        </authorList>
    </citation>
    <scope>NUCLEOTIDE SEQUENCE [LARGE SCALE GENOMIC DNA]</scope>
    <source>
        <strain evidence="6 7">SM12</strain>
    </source>
</reference>
<evidence type="ECO:0000256" key="3">
    <source>
        <dbReference type="ARBA" id="ARBA00022679"/>
    </source>
</evidence>
<dbReference type="AlphaFoldDB" id="A0A549TBQ9"/>
<dbReference type="InterPro" id="IPR003333">
    <property type="entry name" value="CMAS"/>
</dbReference>
<dbReference type="PIRSF" id="PIRSF003085">
    <property type="entry name" value="CMAS"/>
    <property type="match status" value="1"/>
</dbReference>
<accession>A0A549TBQ9</accession>
<proteinExistence type="inferred from homology"/>
<dbReference type="InterPro" id="IPR050723">
    <property type="entry name" value="CFA/CMAS"/>
</dbReference>
<evidence type="ECO:0000256" key="1">
    <source>
        <dbReference type="ARBA" id="ARBA00010815"/>
    </source>
</evidence>
<evidence type="ECO:0000256" key="5">
    <source>
        <dbReference type="ARBA" id="ARBA00023098"/>
    </source>
</evidence>
<dbReference type="Proteomes" id="UP000316801">
    <property type="component" value="Unassembled WGS sequence"/>
</dbReference>
<protein>
    <submittedName>
        <fullName evidence="6">Class I SAM-dependent methyltransferase</fullName>
    </submittedName>
</protein>
<name>A0A549TBQ9_9HYPH</name>
<dbReference type="PANTHER" id="PTHR43667:SF1">
    <property type="entry name" value="CYCLOPROPANE-FATTY-ACYL-PHOSPHOLIPID SYNTHASE"/>
    <property type="match status" value="1"/>
</dbReference>
<keyword evidence="4" id="KW-0949">S-adenosyl-L-methionine</keyword>
<evidence type="ECO:0000313" key="7">
    <source>
        <dbReference type="Proteomes" id="UP000316801"/>
    </source>
</evidence>
<dbReference type="InterPro" id="IPR029063">
    <property type="entry name" value="SAM-dependent_MTases_sf"/>
</dbReference>
<keyword evidence="5" id="KW-0443">Lipid metabolism</keyword>
<dbReference type="GO" id="GO:0032259">
    <property type="term" value="P:methylation"/>
    <property type="evidence" value="ECO:0007669"/>
    <property type="project" value="UniProtKB-KW"/>
</dbReference>
<evidence type="ECO:0000256" key="2">
    <source>
        <dbReference type="ARBA" id="ARBA00022603"/>
    </source>
</evidence>
<dbReference type="RefSeq" id="WP_143124905.1">
    <property type="nucleotide sequence ID" value="NZ_VJMG01000021.1"/>
</dbReference>
<keyword evidence="7" id="KW-1185">Reference proteome</keyword>